<dbReference type="Proteomes" id="UP000249169">
    <property type="component" value="Unassembled WGS sequence"/>
</dbReference>
<evidence type="ECO:0000313" key="1">
    <source>
        <dbReference type="EMBL" id="RAL20165.1"/>
    </source>
</evidence>
<protein>
    <submittedName>
        <fullName evidence="1">Uncharacterized protein</fullName>
    </submittedName>
</protein>
<keyword evidence="2" id="KW-1185">Reference proteome</keyword>
<dbReference type="OrthoDB" id="5509910at2"/>
<dbReference type="AlphaFoldDB" id="A0A328C2L0"/>
<gene>
    <name evidence="1" type="ORF">DL240_18275</name>
</gene>
<organism evidence="1 2">
    <name type="scientific">Lujinxingia litoralis</name>
    <dbReference type="NCBI Taxonomy" id="2211119"/>
    <lineage>
        <taxon>Bacteria</taxon>
        <taxon>Deltaproteobacteria</taxon>
        <taxon>Bradymonadales</taxon>
        <taxon>Lujinxingiaceae</taxon>
        <taxon>Lujinxingia</taxon>
    </lineage>
</organism>
<accession>A0A328C2L0</accession>
<dbReference type="EMBL" id="QHKO01000013">
    <property type="protein sequence ID" value="RAL20165.1"/>
    <property type="molecule type" value="Genomic_DNA"/>
</dbReference>
<evidence type="ECO:0000313" key="2">
    <source>
        <dbReference type="Proteomes" id="UP000249169"/>
    </source>
</evidence>
<sequence length="154" mass="18008">MSKAGYHDRTNAPIQCPLKKSVIAWARCKEYRGDYKCLCKEARDRLRLKGEGREAFEEKLREIRQPIPEEPQGWKVERQTRFYLIHDEAGALVHRATNQAECAHFLQLAARARALEEENEKLWALLEDELLGQDNPWDQVDEMLIEESVADEEE</sequence>
<dbReference type="RefSeq" id="WP_111731342.1">
    <property type="nucleotide sequence ID" value="NZ_QHKO01000013.1"/>
</dbReference>
<reference evidence="1 2" key="1">
    <citation type="submission" date="2018-05" db="EMBL/GenBank/DDBJ databases">
        <title>Lujinxingia marina gen. nov. sp. nov., a new facultative anaerobic member of the class Deltaproteobacteria, and proposal of Lujinxingaceae fam. nov.</title>
        <authorList>
            <person name="Li C.-M."/>
        </authorList>
    </citation>
    <scope>NUCLEOTIDE SEQUENCE [LARGE SCALE GENOMIC DNA]</scope>
    <source>
        <strain evidence="1 2">B210</strain>
    </source>
</reference>
<proteinExistence type="predicted"/>
<comment type="caution">
    <text evidence="1">The sequence shown here is derived from an EMBL/GenBank/DDBJ whole genome shotgun (WGS) entry which is preliminary data.</text>
</comment>
<name>A0A328C2L0_9DELT</name>